<gene>
    <name evidence="2" type="ORF">JOC58_003011</name>
</gene>
<evidence type="ECO:0000259" key="1">
    <source>
        <dbReference type="Pfam" id="PF13472"/>
    </source>
</evidence>
<evidence type="ECO:0000313" key="3">
    <source>
        <dbReference type="Proteomes" id="UP001185028"/>
    </source>
</evidence>
<proteinExistence type="predicted"/>
<keyword evidence="3" id="KW-1185">Reference proteome</keyword>
<evidence type="ECO:0000313" key="2">
    <source>
        <dbReference type="EMBL" id="MDR6245112.1"/>
    </source>
</evidence>
<dbReference type="Pfam" id="PF13472">
    <property type="entry name" value="Lipase_GDSL_2"/>
    <property type="match status" value="1"/>
</dbReference>
<accession>A0ABU1J3G8</accession>
<protein>
    <submittedName>
        <fullName evidence="2">Lysophospholipase L1-like esterase</fullName>
    </submittedName>
</protein>
<name>A0ABU1J3G8_9BACL</name>
<feature type="domain" description="SGNH hydrolase-type esterase" evidence="1">
    <location>
        <begin position="12"/>
        <end position="200"/>
    </location>
</feature>
<dbReference type="Proteomes" id="UP001185028">
    <property type="component" value="Unassembled WGS sequence"/>
</dbReference>
<dbReference type="PANTHER" id="PTHR30383:SF5">
    <property type="entry name" value="SGNH HYDROLASE-TYPE ESTERASE DOMAIN-CONTAINING PROTEIN"/>
    <property type="match status" value="1"/>
</dbReference>
<organism evidence="2 3">
    <name type="scientific">Paenibacillus hunanensis</name>
    <dbReference type="NCBI Taxonomy" id="539262"/>
    <lineage>
        <taxon>Bacteria</taxon>
        <taxon>Bacillati</taxon>
        <taxon>Bacillota</taxon>
        <taxon>Bacilli</taxon>
        <taxon>Bacillales</taxon>
        <taxon>Paenibacillaceae</taxon>
        <taxon>Paenibacillus</taxon>
    </lineage>
</organism>
<dbReference type="CDD" id="cd01834">
    <property type="entry name" value="SGNH_hydrolase_like_2"/>
    <property type="match status" value="1"/>
</dbReference>
<sequence length="218" mass="24528">MKIEPNSILLMIGDSVTDCGRARPVGEHWAIGDGYVGLVDALLNAAYPDYNLRVLNTGTSGDTVRHLEARWQEDVFAHSPDWVSIMIGINDVWRQFDRPTDPGQHVYLDEYEQTLRKLVANTLPKVKGLVLMTPYYMSTTVEDPMRATMDIYGEAVKRIAAETGVPCVDTQAAFDRMGDHIYPATLSHGWDHVHPNTKGHMVLARAFLQAIKYDWNRG</sequence>
<dbReference type="SUPFAM" id="SSF52266">
    <property type="entry name" value="SGNH hydrolase"/>
    <property type="match status" value="1"/>
</dbReference>
<comment type="caution">
    <text evidence="2">The sequence shown here is derived from an EMBL/GenBank/DDBJ whole genome shotgun (WGS) entry which is preliminary data.</text>
</comment>
<dbReference type="RefSeq" id="WP_188776587.1">
    <property type="nucleotide sequence ID" value="NZ_BMMB01000007.1"/>
</dbReference>
<dbReference type="Gene3D" id="3.40.50.1110">
    <property type="entry name" value="SGNH hydrolase"/>
    <property type="match status" value="1"/>
</dbReference>
<reference evidence="2 3" key="1">
    <citation type="submission" date="2023-07" db="EMBL/GenBank/DDBJ databases">
        <title>Genomic Encyclopedia of Type Strains, Phase IV (KMG-IV): sequencing the most valuable type-strain genomes for metagenomic binning, comparative biology and taxonomic classification.</title>
        <authorList>
            <person name="Goeker M."/>
        </authorList>
    </citation>
    <scope>NUCLEOTIDE SEQUENCE [LARGE SCALE GENOMIC DNA]</scope>
    <source>
        <strain evidence="2 3">DSM 22170</strain>
    </source>
</reference>
<dbReference type="PANTHER" id="PTHR30383">
    <property type="entry name" value="THIOESTERASE 1/PROTEASE 1/LYSOPHOSPHOLIPASE L1"/>
    <property type="match status" value="1"/>
</dbReference>
<dbReference type="EMBL" id="JAVDQH010000012">
    <property type="protein sequence ID" value="MDR6245112.1"/>
    <property type="molecule type" value="Genomic_DNA"/>
</dbReference>
<dbReference type="InterPro" id="IPR036514">
    <property type="entry name" value="SGNH_hydro_sf"/>
</dbReference>
<dbReference type="InterPro" id="IPR051532">
    <property type="entry name" value="Ester_Hydrolysis_Enzymes"/>
</dbReference>
<dbReference type="InterPro" id="IPR013830">
    <property type="entry name" value="SGNH_hydro"/>
</dbReference>